<organism evidence="1 2">
    <name type="scientific">Holotrichia oblita</name>
    <name type="common">Chafer beetle</name>
    <dbReference type="NCBI Taxonomy" id="644536"/>
    <lineage>
        <taxon>Eukaryota</taxon>
        <taxon>Metazoa</taxon>
        <taxon>Ecdysozoa</taxon>
        <taxon>Arthropoda</taxon>
        <taxon>Hexapoda</taxon>
        <taxon>Insecta</taxon>
        <taxon>Pterygota</taxon>
        <taxon>Neoptera</taxon>
        <taxon>Endopterygota</taxon>
        <taxon>Coleoptera</taxon>
        <taxon>Polyphaga</taxon>
        <taxon>Scarabaeiformia</taxon>
        <taxon>Scarabaeidae</taxon>
        <taxon>Melolonthinae</taxon>
        <taxon>Holotrichia</taxon>
    </lineage>
</organism>
<gene>
    <name evidence="1" type="ORF">MML48_5g00004139</name>
</gene>
<evidence type="ECO:0000313" key="1">
    <source>
        <dbReference type="EMBL" id="KAI4461116.1"/>
    </source>
</evidence>
<comment type="caution">
    <text evidence="1">The sequence shown here is derived from an EMBL/GenBank/DDBJ whole genome shotgun (WGS) entry which is preliminary data.</text>
</comment>
<name>A0ACB9T2T1_HOLOL</name>
<sequence>MRADKISPAFSFSGGYNVNISNRETAKTLVHKPRREISRWFVNASKTPNGTGIGIWRDGAWCTSRWVPGHSGIRYNEMADKLARGASEGPEPTCGNSYGSIKAFVRSEIAARHCSNWNALAGMRHCKTVGIRPMAGKLEIQWSPIKNKFITWGSEVCLYEIEQLKEQSTPLIKLSPLTGAHLLATNNNYHYVKCIDIYPKSDKDLLLAIGQANGKIVLSTFGATVYDSQFLPGKELVPRHQRQCNAISWNTTECNKIVAGFEKNRSDYSVLLWDINKSPSHGENGPIRPIVEYGLSDTTHSLAWINSKVLATGNNNKQIRILDFRDSAKQVNHTITKAVHGISVNPHNERFLASYVDHQVCVWDTRNFEKPMLVLPHLKQLSKIAWCTTKQNLLGILQRDLPSLNLYDIQQTMVGNEEVEPSVIERIVTPGLHNITSFSWHPNDENRFLAISLAGHIVDYIVFDRITLNWTTNANLVWTCGRKTLKYITETNTLYESLQDISQKIKLRACKGYGLKDELCKNGEMVDDIMLRNVWNRLHLSDKLVEDGTLRGSNSKHPGVRSVLKIDGATIKSESVSISWTETSGINCAGSAKMYKHEDREKALYLCGWYFDKDTASLTEFLDELEKDQAFTRAAAIAVFNLKIKTAIEILTRGSENCIPGTNLNVVAMALAGFSDDKNSMWRQFCASPKTKLNDPYLRAMFSFLTAENNNYDNILYENGMTVDDRVAFACIFLPDNKLNDYLKSLTMTLIYEGNLDGILLTGNTQEGVRILQKYLDTTGDIQSTALIAVRSFNTELLQDLGKDWINSYRSLLDSWQLWHERAMFDIMLSSQRPNDKPPQQVYISCNFCGKSISAFMQGLTRGRGTFPRMGGANKLKMSSCPNCRKPLPRCAICLMHMGTTTGDQCTSDGDGTKLVDFSHWFTWCQTCRHGGHASHMIHWFKQHLECPVTACQCRCFSIDAV</sequence>
<evidence type="ECO:0000313" key="2">
    <source>
        <dbReference type="Proteomes" id="UP001056778"/>
    </source>
</evidence>
<dbReference type="EMBL" id="CM043019">
    <property type="protein sequence ID" value="KAI4461116.1"/>
    <property type="molecule type" value="Genomic_DNA"/>
</dbReference>
<protein>
    <submittedName>
        <fullName evidence="1">Wd40 domain-containing protein mio family member</fullName>
    </submittedName>
</protein>
<accession>A0ACB9T2T1</accession>
<keyword evidence="2" id="KW-1185">Reference proteome</keyword>
<reference evidence="1" key="1">
    <citation type="submission" date="2022-04" db="EMBL/GenBank/DDBJ databases">
        <title>Chromosome-scale genome assembly of Holotrichia oblita Faldermann.</title>
        <authorList>
            <person name="Rongchong L."/>
        </authorList>
    </citation>
    <scope>NUCLEOTIDE SEQUENCE</scope>
    <source>
        <strain evidence="1">81SQS9</strain>
    </source>
</reference>
<proteinExistence type="predicted"/>
<dbReference type="Proteomes" id="UP001056778">
    <property type="component" value="Chromosome 5"/>
</dbReference>